<accession>A0A5B1CEB2</accession>
<dbReference type="AlphaFoldDB" id="A0A5B1CEB2"/>
<organism evidence="2 3">
    <name type="scientific">Rubripirellula obstinata</name>
    <dbReference type="NCBI Taxonomy" id="406547"/>
    <lineage>
        <taxon>Bacteria</taxon>
        <taxon>Pseudomonadati</taxon>
        <taxon>Planctomycetota</taxon>
        <taxon>Planctomycetia</taxon>
        <taxon>Pirellulales</taxon>
        <taxon>Pirellulaceae</taxon>
        <taxon>Rubripirellula</taxon>
    </lineage>
</organism>
<dbReference type="SUPFAM" id="SSF51658">
    <property type="entry name" value="Xylose isomerase-like"/>
    <property type="match status" value="1"/>
</dbReference>
<dbReference type="GO" id="GO:0016853">
    <property type="term" value="F:isomerase activity"/>
    <property type="evidence" value="ECO:0007669"/>
    <property type="project" value="UniProtKB-KW"/>
</dbReference>
<dbReference type="EMBL" id="VRLW01000001">
    <property type="protein sequence ID" value="KAA1259487.1"/>
    <property type="molecule type" value="Genomic_DNA"/>
</dbReference>
<evidence type="ECO:0000313" key="2">
    <source>
        <dbReference type="EMBL" id="KAA1259487.1"/>
    </source>
</evidence>
<evidence type="ECO:0000259" key="1">
    <source>
        <dbReference type="Pfam" id="PF01261"/>
    </source>
</evidence>
<evidence type="ECO:0000313" key="3">
    <source>
        <dbReference type="Proteomes" id="UP000322699"/>
    </source>
</evidence>
<feature type="domain" description="Xylose isomerase-like TIM barrel" evidence="1">
    <location>
        <begin position="19"/>
        <end position="257"/>
    </location>
</feature>
<sequence length="277" mass="30672">MNLLLWNGEVSDDVLVTCEKLKAIGYDGVEIPVFNLDLDYAAFGKRLDSIGLQRTAATIRGQEDNPISSDQKTRDRGIEQNKKALDCCAASGVETLVGPYHSAIGVFSGKGPTEDEWKWGVDSMRSVAEYAATVGVQLAVEALNRFECYLLNSHADSARFVRDVDHPACGMMYDTFHANIEEKDIGSAIAAGGDKLFHIHISENDRSTPGAGNIRWDETFDAIKAIGYDHWLTIEAFGLALPEVADATKIWRRMFDDELKLAEDGLNFMKTEMEKRS</sequence>
<protein>
    <submittedName>
        <fullName evidence="2">D-tagatose 3-epimerase</fullName>
        <ecNumber evidence="2">5.3.1.-</ecNumber>
    </submittedName>
</protein>
<dbReference type="Gene3D" id="3.20.20.150">
    <property type="entry name" value="Divalent-metal-dependent TIM barrel enzymes"/>
    <property type="match status" value="1"/>
</dbReference>
<dbReference type="Proteomes" id="UP000322699">
    <property type="component" value="Unassembled WGS sequence"/>
</dbReference>
<dbReference type="EC" id="5.3.1.-" evidence="2"/>
<dbReference type="InterPro" id="IPR050312">
    <property type="entry name" value="IolE/XylAMocC-like"/>
</dbReference>
<comment type="caution">
    <text evidence="2">The sequence shown here is derived from an EMBL/GenBank/DDBJ whole genome shotgun (WGS) entry which is preliminary data.</text>
</comment>
<dbReference type="Pfam" id="PF01261">
    <property type="entry name" value="AP_endonuc_2"/>
    <property type="match status" value="1"/>
</dbReference>
<dbReference type="PANTHER" id="PTHR12110">
    <property type="entry name" value="HYDROXYPYRUVATE ISOMERASE"/>
    <property type="match status" value="1"/>
</dbReference>
<gene>
    <name evidence="2" type="ORF">LF1_20210</name>
</gene>
<keyword evidence="3" id="KW-1185">Reference proteome</keyword>
<proteinExistence type="predicted"/>
<name>A0A5B1CEB2_9BACT</name>
<reference evidence="2 3" key="1">
    <citation type="submission" date="2019-08" db="EMBL/GenBank/DDBJ databases">
        <title>Deep-cultivation of Planctomycetes and their phenomic and genomic characterization uncovers novel biology.</title>
        <authorList>
            <person name="Wiegand S."/>
            <person name="Jogler M."/>
            <person name="Boedeker C."/>
            <person name="Pinto D."/>
            <person name="Vollmers J."/>
            <person name="Rivas-Marin E."/>
            <person name="Kohn T."/>
            <person name="Peeters S.H."/>
            <person name="Heuer A."/>
            <person name="Rast P."/>
            <person name="Oberbeckmann S."/>
            <person name="Bunk B."/>
            <person name="Jeske O."/>
            <person name="Meyerdierks A."/>
            <person name="Storesund J.E."/>
            <person name="Kallscheuer N."/>
            <person name="Luecker S."/>
            <person name="Lage O.M."/>
            <person name="Pohl T."/>
            <person name="Merkel B.J."/>
            <person name="Hornburger P."/>
            <person name="Mueller R.-W."/>
            <person name="Bruemmer F."/>
            <person name="Labrenz M."/>
            <person name="Spormann A.M."/>
            <person name="Op Den Camp H."/>
            <person name="Overmann J."/>
            <person name="Amann R."/>
            <person name="Jetten M.S.M."/>
            <person name="Mascher T."/>
            <person name="Medema M.H."/>
            <person name="Devos D.P."/>
            <person name="Kaster A.-K."/>
            <person name="Ovreas L."/>
            <person name="Rohde M."/>
            <person name="Galperin M.Y."/>
            <person name="Jogler C."/>
        </authorList>
    </citation>
    <scope>NUCLEOTIDE SEQUENCE [LARGE SCALE GENOMIC DNA]</scope>
    <source>
        <strain evidence="2 3">LF1</strain>
    </source>
</reference>
<dbReference type="InterPro" id="IPR036237">
    <property type="entry name" value="Xyl_isomerase-like_sf"/>
</dbReference>
<dbReference type="InterPro" id="IPR013022">
    <property type="entry name" value="Xyl_isomerase-like_TIM-brl"/>
</dbReference>
<keyword evidence="2" id="KW-0413">Isomerase</keyword>